<comment type="caution">
    <text evidence="1">The sequence shown here is derived from an EMBL/GenBank/DDBJ whole genome shotgun (WGS) entry which is preliminary data.</text>
</comment>
<organism evidence="1 2">
    <name type="scientific">Eumeta variegata</name>
    <name type="common">Bagworm moth</name>
    <name type="synonym">Eumeta japonica</name>
    <dbReference type="NCBI Taxonomy" id="151549"/>
    <lineage>
        <taxon>Eukaryota</taxon>
        <taxon>Metazoa</taxon>
        <taxon>Ecdysozoa</taxon>
        <taxon>Arthropoda</taxon>
        <taxon>Hexapoda</taxon>
        <taxon>Insecta</taxon>
        <taxon>Pterygota</taxon>
        <taxon>Neoptera</taxon>
        <taxon>Endopterygota</taxon>
        <taxon>Lepidoptera</taxon>
        <taxon>Glossata</taxon>
        <taxon>Ditrysia</taxon>
        <taxon>Tineoidea</taxon>
        <taxon>Psychidae</taxon>
        <taxon>Oiketicinae</taxon>
        <taxon>Eumeta</taxon>
    </lineage>
</organism>
<name>A0A4C1U2F3_EUMVA</name>
<protein>
    <submittedName>
        <fullName evidence="1">Uncharacterized protein</fullName>
    </submittedName>
</protein>
<gene>
    <name evidence="1" type="ORF">EVAR_14708_1</name>
</gene>
<dbReference type="AlphaFoldDB" id="A0A4C1U2F3"/>
<sequence>MSRRRKNFSLRAWKSYVGARSRPGAVCGWHVSPCKTLCSSWRQRRLEAGGGGVASGTGDMADVFSLRERSRPATRGYKNMVTKIIGVI</sequence>
<accession>A0A4C1U2F3</accession>
<proteinExistence type="predicted"/>
<keyword evidence="2" id="KW-1185">Reference proteome</keyword>
<evidence type="ECO:0000313" key="2">
    <source>
        <dbReference type="Proteomes" id="UP000299102"/>
    </source>
</evidence>
<reference evidence="1 2" key="1">
    <citation type="journal article" date="2019" name="Commun. Biol.">
        <title>The bagworm genome reveals a unique fibroin gene that provides high tensile strength.</title>
        <authorList>
            <person name="Kono N."/>
            <person name="Nakamura H."/>
            <person name="Ohtoshi R."/>
            <person name="Tomita M."/>
            <person name="Numata K."/>
            <person name="Arakawa K."/>
        </authorList>
    </citation>
    <scope>NUCLEOTIDE SEQUENCE [LARGE SCALE GENOMIC DNA]</scope>
</reference>
<evidence type="ECO:0000313" key="1">
    <source>
        <dbReference type="EMBL" id="GBP20459.1"/>
    </source>
</evidence>
<dbReference type="Proteomes" id="UP000299102">
    <property type="component" value="Unassembled WGS sequence"/>
</dbReference>
<dbReference type="EMBL" id="BGZK01000118">
    <property type="protein sequence ID" value="GBP20459.1"/>
    <property type="molecule type" value="Genomic_DNA"/>
</dbReference>